<dbReference type="GO" id="GO:0046677">
    <property type="term" value="P:response to antibiotic"/>
    <property type="evidence" value="ECO:0007669"/>
    <property type="project" value="InterPro"/>
</dbReference>
<dbReference type="STRING" id="1313296.SAMN05661091_5832"/>
<keyword evidence="1" id="KW-0175">Coiled coil</keyword>
<dbReference type="SUPFAM" id="SSF159501">
    <property type="entry name" value="EreA/ChaN-like"/>
    <property type="match status" value="1"/>
</dbReference>
<feature type="signal peptide" evidence="2">
    <location>
        <begin position="1"/>
        <end position="36"/>
    </location>
</feature>
<reference evidence="3 4" key="1">
    <citation type="submission" date="2017-04" db="EMBL/GenBank/DDBJ databases">
        <authorList>
            <person name="Afonso C.L."/>
            <person name="Miller P.J."/>
            <person name="Scott M.A."/>
            <person name="Spackman E."/>
            <person name="Goraichik I."/>
            <person name="Dimitrov K.M."/>
            <person name="Suarez D.L."/>
            <person name="Swayne D.E."/>
        </authorList>
    </citation>
    <scope>NUCLEOTIDE SEQUENCE [LARGE SCALE GENOMIC DNA]</scope>
    <source>
        <strain evidence="3 4">N3/975</strain>
    </source>
</reference>
<keyword evidence="2" id="KW-0732">Signal</keyword>
<organism evidence="3 4">
    <name type="scientific">Paenibacillus uliginis N3/975</name>
    <dbReference type="NCBI Taxonomy" id="1313296"/>
    <lineage>
        <taxon>Bacteria</taxon>
        <taxon>Bacillati</taxon>
        <taxon>Bacillota</taxon>
        <taxon>Bacilli</taxon>
        <taxon>Bacillales</taxon>
        <taxon>Paenibacillaceae</taxon>
        <taxon>Paenibacillus</taxon>
    </lineage>
</organism>
<evidence type="ECO:0000313" key="3">
    <source>
        <dbReference type="EMBL" id="SMF92455.1"/>
    </source>
</evidence>
<dbReference type="PANTHER" id="PTHR31299">
    <property type="entry name" value="ESTERASE, PUTATIVE (AFU_ORTHOLOGUE AFUA_1G05850)-RELATED"/>
    <property type="match status" value="1"/>
</dbReference>
<evidence type="ECO:0000313" key="4">
    <source>
        <dbReference type="Proteomes" id="UP000192940"/>
    </source>
</evidence>
<dbReference type="PANTHER" id="PTHR31299:SF0">
    <property type="entry name" value="ESTERASE, PUTATIVE (AFU_ORTHOLOGUE AFUA_1G05850)-RELATED"/>
    <property type="match status" value="1"/>
</dbReference>
<dbReference type="Proteomes" id="UP000192940">
    <property type="component" value="Chromosome I"/>
</dbReference>
<evidence type="ECO:0000256" key="2">
    <source>
        <dbReference type="SAM" id="SignalP"/>
    </source>
</evidence>
<proteinExistence type="predicted"/>
<dbReference type="Gene3D" id="3.40.1660.10">
    <property type="entry name" value="EreA-like (biosynthetic domain)"/>
    <property type="match status" value="2"/>
</dbReference>
<gene>
    <name evidence="3" type="ORF">SAMN05661091_5832</name>
</gene>
<name>A0A1X7HTJ6_9BACL</name>
<dbReference type="InterPro" id="IPR007815">
    <property type="entry name" value="Emycin_Estase"/>
</dbReference>
<dbReference type="Pfam" id="PF05139">
    <property type="entry name" value="Erythro_esteras"/>
    <property type="match status" value="1"/>
</dbReference>
<dbReference type="AlphaFoldDB" id="A0A1X7HTJ6"/>
<dbReference type="EMBL" id="LT840184">
    <property type="protein sequence ID" value="SMF92455.1"/>
    <property type="molecule type" value="Genomic_DNA"/>
</dbReference>
<evidence type="ECO:0000256" key="1">
    <source>
        <dbReference type="SAM" id="Coils"/>
    </source>
</evidence>
<protein>
    <submittedName>
        <fullName evidence="3">Erythromycin esterase</fullName>
    </submittedName>
</protein>
<sequence length="478" mass="53852">MTHMLKNKTKKHMLTAFILTASVIGSTVFTGNSAYAAAEAVQGKVTEVRTSNEAIAEWESWTKDHAYKLESIQPADSKGGAGQFKDLDMLKPLLHDKRIVFLGESSHGVREFNLAKTRLIQFLHQEMGYNVLAFESGLGNASLAYGKSGTQSAEQTMKDSIFGVWWAQETMPLFEYIKTTQKSEQPLALTGFDMQLQFPLLDGDWLKDDKLAQRLQEAEEKLSEYSAGTDLKAYQKEKAQLIQVYKDVLKATGSESSQALLKELYPTNDKLPVLLERSLNDRISVAKEYVEISIKSNIGMGEGEYTWFLKSMELRDKAMLDNLMWLATDVYPTEKFIVWAHNDHIRKAQSEVMGSPYPVKLMGEMLPDDMKKYSYVLGLYPASGETADNMGNPHDVLPLASGSVESILSASGSPYTFIDLRYRTNERGNSWMFEPRYTYSWGMIPESLVARDQYDGILLIDDVKPPLYMRSTSSKSVE</sequence>
<feature type="coiled-coil region" evidence="1">
    <location>
        <begin position="208"/>
        <end position="251"/>
    </location>
</feature>
<dbReference type="CDD" id="cd14728">
    <property type="entry name" value="Ere-like"/>
    <property type="match status" value="1"/>
</dbReference>
<feature type="chain" id="PRO_5012959625" evidence="2">
    <location>
        <begin position="37"/>
        <end position="478"/>
    </location>
</feature>
<dbReference type="InterPro" id="IPR052036">
    <property type="entry name" value="Hydrolase/PRTase-associated"/>
</dbReference>
<keyword evidence="4" id="KW-1185">Reference proteome</keyword>
<accession>A0A1X7HTJ6</accession>